<gene>
    <name evidence="1" type="ORF">GCM10009682_46620</name>
</gene>
<dbReference type="Proteomes" id="UP001500218">
    <property type="component" value="Unassembled WGS sequence"/>
</dbReference>
<dbReference type="InterPro" id="IPR011051">
    <property type="entry name" value="RmlC_Cupin_sf"/>
</dbReference>
<dbReference type="SUPFAM" id="SSF51182">
    <property type="entry name" value="RmlC-like cupins"/>
    <property type="match status" value="1"/>
</dbReference>
<protein>
    <recommendedName>
        <fullName evidence="3">Cupin</fullName>
    </recommendedName>
</protein>
<organism evidence="1 2">
    <name type="scientific">Luedemannella flava</name>
    <dbReference type="NCBI Taxonomy" id="349316"/>
    <lineage>
        <taxon>Bacteria</taxon>
        <taxon>Bacillati</taxon>
        <taxon>Actinomycetota</taxon>
        <taxon>Actinomycetes</taxon>
        <taxon>Micromonosporales</taxon>
        <taxon>Micromonosporaceae</taxon>
        <taxon>Luedemannella</taxon>
    </lineage>
</organism>
<proteinExistence type="predicted"/>
<dbReference type="RefSeq" id="WP_344136251.1">
    <property type="nucleotide sequence ID" value="NZ_BAAALT010000180.1"/>
</dbReference>
<comment type="caution">
    <text evidence="1">The sequence shown here is derived from an EMBL/GenBank/DDBJ whole genome shotgun (WGS) entry which is preliminary data.</text>
</comment>
<accession>A0ABP4YP27</accession>
<reference evidence="2" key="1">
    <citation type="journal article" date="2019" name="Int. J. Syst. Evol. Microbiol.">
        <title>The Global Catalogue of Microorganisms (GCM) 10K type strain sequencing project: providing services to taxonomists for standard genome sequencing and annotation.</title>
        <authorList>
            <consortium name="The Broad Institute Genomics Platform"/>
            <consortium name="The Broad Institute Genome Sequencing Center for Infectious Disease"/>
            <person name="Wu L."/>
            <person name="Ma J."/>
        </authorList>
    </citation>
    <scope>NUCLEOTIDE SEQUENCE [LARGE SCALE GENOMIC DNA]</scope>
    <source>
        <strain evidence="2">JCM 13250</strain>
    </source>
</reference>
<name>A0ABP4YP27_9ACTN</name>
<dbReference type="EMBL" id="BAAALT010000180">
    <property type="protein sequence ID" value="GAA1821187.1"/>
    <property type="molecule type" value="Genomic_DNA"/>
</dbReference>
<dbReference type="InterPro" id="IPR014710">
    <property type="entry name" value="RmlC-like_jellyroll"/>
</dbReference>
<evidence type="ECO:0008006" key="3">
    <source>
        <dbReference type="Google" id="ProtNLM"/>
    </source>
</evidence>
<dbReference type="Gene3D" id="2.60.120.10">
    <property type="entry name" value="Jelly Rolls"/>
    <property type="match status" value="1"/>
</dbReference>
<keyword evidence="2" id="KW-1185">Reference proteome</keyword>
<evidence type="ECO:0000313" key="2">
    <source>
        <dbReference type="Proteomes" id="UP001500218"/>
    </source>
</evidence>
<sequence>MAELIAQPTRIPVPGGKIIDEYVGRASTGDDAVSVAHMTAPGGWTEPAQAPAFDEVTVVLRGLVRVETAHGVLDVRAGQAVLTRAGEKVRYTTPDPDGAEYVAVCVPAFSPDGAHRDPE</sequence>
<evidence type="ECO:0000313" key="1">
    <source>
        <dbReference type="EMBL" id="GAA1821187.1"/>
    </source>
</evidence>